<evidence type="ECO:0000313" key="3">
    <source>
        <dbReference type="Proteomes" id="UP001066276"/>
    </source>
</evidence>
<protein>
    <submittedName>
        <fullName evidence="2">Uncharacterized protein</fullName>
    </submittedName>
</protein>
<comment type="caution">
    <text evidence="2">The sequence shown here is derived from an EMBL/GenBank/DDBJ whole genome shotgun (WGS) entry which is preliminary data.</text>
</comment>
<organism evidence="2 3">
    <name type="scientific">Pleurodeles waltl</name>
    <name type="common">Iberian ribbed newt</name>
    <dbReference type="NCBI Taxonomy" id="8319"/>
    <lineage>
        <taxon>Eukaryota</taxon>
        <taxon>Metazoa</taxon>
        <taxon>Chordata</taxon>
        <taxon>Craniata</taxon>
        <taxon>Vertebrata</taxon>
        <taxon>Euteleostomi</taxon>
        <taxon>Amphibia</taxon>
        <taxon>Batrachia</taxon>
        <taxon>Caudata</taxon>
        <taxon>Salamandroidea</taxon>
        <taxon>Salamandridae</taxon>
        <taxon>Pleurodelinae</taxon>
        <taxon>Pleurodeles</taxon>
    </lineage>
</organism>
<sequence>MYPGGTSEYAKLTGKTSEVRQPINVRQPQKKEGFLNPKRRNREQSSFLPRVKMRTGRSAKRMKRRRRRHQDDDAVLRS</sequence>
<feature type="compositionally biased region" description="Basic residues" evidence="1">
    <location>
        <begin position="51"/>
        <end position="68"/>
    </location>
</feature>
<proteinExistence type="predicted"/>
<feature type="compositionally biased region" description="Basic and acidic residues" evidence="1">
    <location>
        <begin position="69"/>
        <end position="78"/>
    </location>
</feature>
<gene>
    <name evidence="2" type="ORF">NDU88_002359</name>
</gene>
<evidence type="ECO:0000256" key="1">
    <source>
        <dbReference type="SAM" id="MobiDB-lite"/>
    </source>
</evidence>
<accession>A0AAV7SA47</accession>
<feature type="region of interest" description="Disordered" evidence="1">
    <location>
        <begin position="1"/>
        <end position="78"/>
    </location>
</feature>
<dbReference type="AlphaFoldDB" id="A0AAV7SA47"/>
<keyword evidence="3" id="KW-1185">Reference proteome</keyword>
<dbReference type="EMBL" id="JANPWB010000008">
    <property type="protein sequence ID" value="KAJ1161879.1"/>
    <property type="molecule type" value="Genomic_DNA"/>
</dbReference>
<evidence type="ECO:0000313" key="2">
    <source>
        <dbReference type="EMBL" id="KAJ1161879.1"/>
    </source>
</evidence>
<reference evidence="2" key="1">
    <citation type="journal article" date="2022" name="bioRxiv">
        <title>Sequencing and chromosome-scale assembly of the giantPleurodeles waltlgenome.</title>
        <authorList>
            <person name="Brown T."/>
            <person name="Elewa A."/>
            <person name="Iarovenko S."/>
            <person name="Subramanian E."/>
            <person name="Araus A.J."/>
            <person name="Petzold A."/>
            <person name="Susuki M."/>
            <person name="Suzuki K.-i.T."/>
            <person name="Hayashi T."/>
            <person name="Toyoda A."/>
            <person name="Oliveira C."/>
            <person name="Osipova E."/>
            <person name="Leigh N.D."/>
            <person name="Simon A."/>
            <person name="Yun M.H."/>
        </authorList>
    </citation>
    <scope>NUCLEOTIDE SEQUENCE</scope>
    <source>
        <strain evidence="2">20211129_DDA</strain>
        <tissue evidence="2">Liver</tissue>
    </source>
</reference>
<name>A0AAV7SA47_PLEWA</name>
<dbReference type="Proteomes" id="UP001066276">
    <property type="component" value="Chromosome 4_2"/>
</dbReference>